<dbReference type="InterPro" id="IPR034164">
    <property type="entry name" value="Pepsin-like_dom"/>
</dbReference>
<evidence type="ECO:0000313" key="7">
    <source>
        <dbReference type="Proteomes" id="UP001217754"/>
    </source>
</evidence>
<gene>
    <name evidence="6" type="ORF">MJAP1_001326</name>
</gene>
<keyword evidence="3" id="KW-0645">Protease</keyword>
<dbReference type="RefSeq" id="XP_060121271.1">
    <property type="nucleotide sequence ID" value="XM_060265288.1"/>
</dbReference>
<dbReference type="PROSITE" id="PS51767">
    <property type="entry name" value="PEPTIDASE_A1"/>
    <property type="match status" value="1"/>
</dbReference>
<dbReference type="CDD" id="cd05471">
    <property type="entry name" value="pepsin_like"/>
    <property type="match status" value="1"/>
</dbReference>
<feature type="domain" description="Peptidase A1" evidence="5">
    <location>
        <begin position="104"/>
        <end position="392"/>
    </location>
</feature>
<dbReference type="PANTHER" id="PTHR47966:SF57">
    <property type="entry name" value="PEPTIDASE A1 DOMAIN-CONTAINING PROTEIN"/>
    <property type="match status" value="1"/>
</dbReference>
<sequence length="395" mass="41711">MKLSVQFVTGLLLAAGVLAGPIDSAAGTAPVALERRNLFINADDILDFFALGQHFKAQDTKFAAALDNYERNTGSVHPLKVEGGAQKRATGDLGLTDIQNDQLYAGKLTFGGQTFAIDFDTGSADTLANPGAYNPSKSKTSKNTHASFSAAYGDGTSARGTIYTDSFSIAGLKANNVAIGRSSNTFITGEDSNQGIAGLSFPSIQTFPKQYPPFFQSLRDQKAVSQGVFQFTLKHGAGSSLFLGGVDASKAKGSFKYTNVQPSLGFWISKATINGKAITAIVDSGSTIISGPTSQVRSVVSTIPGLTPIYQQGSTMYVYNCAQTPSITISIAGLDVKLGKAQTRYGKDNLGRCVLPIVGQSGMPMNAWILGDTFFQMTSIVFDMDKSRMGFALQA</sequence>
<dbReference type="Pfam" id="PF00026">
    <property type="entry name" value="Asp"/>
    <property type="match status" value="1"/>
</dbReference>
<reference evidence="6" key="1">
    <citation type="submission" date="2023-03" db="EMBL/GenBank/DDBJ databases">
        <title>Mating type loci evolution in Malassezia.</title>
        <authorList>
            <person name="Coelho M.A."/>
        </authorList>
    </citation>
    <scope>NUCLEOTIDE SEQUENCE</scope>
    <source>
        <strain evidence="6">CBS 9431</strain>
    </source>
</reference>
<dbReference type="EMBL" id="CP119959">
    <property type="protein sequence ID" value="WFD38374.1"/>
    <property type="molecule type" value="Genomic_DNA"/>
</dbReference>
<dbReference type="PRINTS" id="PR00792">
    <property type="entry name" value="PEPSIN"/>
</dbReference>
<evidence type="ECO:0000256" key="2">
    <source>
        <dbReference type="ARBA" id="ARBA00022750"/>
    </source>
</evidence>
<dbReference type="Gene3D" id="2.40.70.10">
    <property type="entry name" value="Acid Proteases"/>
    <property type="match status" value="2"/>
</dbReference>
<dbReference type="GO" id="GO:0006508">
    <property type="term" value="P:proteolysis"/>
    <property type="evidence" value="ECO:0007669"/>
    <property type="project" value="UniProtKB-KW"/>
</dbReference>
<dbReference type="EC" id="3.4.23.5" evidence="6"/>
<evidence type="ECO:0000256" key="3">
    <source>
        <dbReference type="RuleBase" id="RU000454"/>
    </source>
</evidence>
<dbReference type="InterPro" id="IPR033121">
    <property type="entry name" value="PEPTIDASE_A1"/>
</dbReference>
<keyword evidence="3 6" id="KW-0378">Hydrolase</keyword>
<keyword evidence="4" id="KW-0732">Signal</keyword>
<keyword evidence="2 3" id="KW-0064">Aspartyl protease</keyword>
<dbReference type="InterPro" id="IPR021109">
    <property type="entry name" value="Peptidase_aspartic_dom_sf"/>
</dbReference>
<accession>A0AAF0F1L3</accession>
<dbReference type="GeneID" id="85224975"/>
<feature type="chain" id="PRO_5041998020" evidence="4">
    <location>
        <begin position="20"/>
        <end position="395"/>
    </location>
</feature>
<dbReference type="PANTHER" id="PTHR47966">
    <property type="entry name" value="BETA-SITE APP-CLEAVING ENZYME, ISOFORM A-RELATED"/>
    <property type="match status" value="1"/>
</dbReference>
<organism evidence="6 7">
    <name type="scientific">Malassezia japonica</name>
    <dbReference type="NCBI Taxonomy" id="223818"/>
    <lineage>
        <taxon>Eukaryota</taxon>
        <taxon>Fungi</taxon>
        <taxon>Dikarya</taxon>
        <taxon>Basidiomycota</taxon>
        <taxon>Ustilaginomycotina</taxon>
        <taxon>Malasseziomycetes</taxon>
        <taxon>Malasseziales</taxon>
        <taxon>Malasseziaceae</taxon>
        <taxon>Malassezia</taxon>
    </lineage>
</organism>
<evidence type="ECO:0000313" key="6">
    <source>
        <dbReference type="EMBL" id="WFD38374.1"/>
    </source>
</evidence>
<dbReference type="Proteomes" id="UP001217754">
    <property type="component" value="Chromosome 2"/>
</dbReference>
<dbReference type="AlphaFoldDB" id="A0AAF0F1L3"/>
<protein>
    <submittedName>
        <fullName evidence="6">Cathepsin D</fullName>
        <ecNumber evidence="6">3.4.23.5</ecNumber>
    </submittedName>
</protein>
<feature type="signal peptide" evidence="4">
    <location>
        <begin position="1"/>
        <end position="19"/>
    </location>
</feature>
<dbReference type="GO" id="GO:0004190">
    <property type="term" value="F:aspartic-type endopeptidase activity"/>
    <property type="evidence" value="ECO:0007669"/>
    <property type="project" value="UniProtKB-KW"/>
</dbReference>
<keyword evidence="7" id="KW-1185">Reference proteome</keyword>
<comment type="similarity">
    <text evidence="1 3">Belongs to the peptidase A1 family.</text>
</comment>
<evidence type="ECO:0000256" key="4">
    <source>
        <dbReference type="SAM" id="SignalP"/>
    </source>
</evidence>
<dbReference type="PROSITE" id="PS00141">
    <property type="entry name" value="ASP_PROTEASE"/>
    <property type="match status" value="1"/>
</dbReference>
<evidence type="ECO:0000256" key="1">
    <source>
        <dbReference type="ARBA" id="ARBA00007447"/>
    </source>
</evidence>
<dbReference type="InterPro" id="IPR001969">
    <property type="entry name" value="Aspartic_peptidase_AS"/>
</dbReference>
<dbReference type="SUPFAM" id="SSF50630">
    <property type="entry name" value="Acid proteases"/>
    <property type="match status" value="1"/>
</dbReference>
<proteinExistence type="inferred from homology"/>
<name>A0AAF0F1L3_9BASI</name>
<evidence type="ECO:0000259" key="5">
    <source>
        <dbReference type="PROSITE" id="PS51767"/>
    </source>
</evidence>
<dbReference type="InterPro" id="IPR001461">
    <property type="entry name" value="Aspartic_peptidase_A1"/>
</dbReference>